<dbReference type="EMBL" id="JAEHOE010000140">
    <property type="protein sequence ID" value="KAG2484892.1"/>
    <property type="molecule type" value="Genomic_DNA"/>
</dbReference>
<evidence type="ECO:0000313" key="1">
    <source>
        <dbReference type="EMBL" id="KAG2484892.1"/>
    </source>
</evidence>
<dbReference type="InterPro" id="IPR018721">
    <property type="entry name" value="DUF2252"/>
</dbReference>
<dbReference type="PANTHER" id="PTHR39441">
    <property type="entry name" value="DUF2252 DOMAIN-CONTAINING PROTEIN"/>
    <property type="match status" value="1"/>
</dbReference>
<organism evidence="1 2">
    <name type="scientific">Edaphochlamys debaryana</name>
    <dbReference type="NCBI Taxonomy" id="47281"/>
    <lineage>
        <taxon>Eukaryota</taxon>
        <taxon>Viridiplantae</taxon>
        <taxon>Chlorophyta</taxon>
        <taxon>core chlorophytes</taxon>
        <taxon>Chlorophyceae</taxon>
        <taxon>CS clade</taxon>
        <taxon>Chlamydomonadales</taxon>
        <taxon>Chlamydomonadales incertae sedis</taxon>
        <taxon>Edaphochlamys</taxon>
    </lineage>
</organism>
<protein>
    <submittedName>
        <fullName evidence="1">Uncharacterized protein</fullName>
    </submittedName>
</protein>
<dbReference type="OrthoDB" id="9975454at2759"/>
<dbReference type="Proteomes" id="UP000612055">
    <property type="component" value="Unassembled WGS sequence"/>
</dbReference>
<dbReference type="AlphaFoldDB" id="A0A835XHR1"/>
<gene>
    <name evidence="1" type="ORF">HYH03_016373</name>
</gene>
<evidence type="ECO:0000313" key="2">
    <source>
        <dbReference type="Proteomes" id="UP000612055"/>
    </source>
</evidence>
<accession>A0A835XHR1</accession>
<dbReference type="Pfam" id="PF10009">
    <property type="entry name" value="DUF2252"/>
    <property type="match status" value="1"/>
</dbReference>
<sequence>MSAGPFMFYRGSAKFYYRDMQKQNVVLTSPFYSAKARTWLQADMHIANAGRFKASDGTVAYDVNDFDESFVGSYLYDVYRLAASVALVARETASEKPGEGEPPKWLEDRNAPTSSFVCRFAHAYKRQIEALAKAGRRGKDNKPLDEDNTEPGRIRKLLGKKPGANDKWMDPNSDKLIEVPGSLEPLEDGQKVYEEVKRAVNEYTPTTKMFKELGGEEGLKYFTVTDIKQRLDAGTGSLGIPRFYVRIAGSSDSLLDVKQQGLPAWSNFVSKNEKKVAYGDLDCNRKDVEGARVALACKKMVSYGPDKHLGSLTLSGLQDRFNGAYSVRERSNYKKSLKLIFDDTSNGPEPVYMSKGDLELLAEQYGRLLANAHDRASDGTNKTPDDFAGEVWPLLKGRGDEFMSRVDTVGCAYARQVWVDKDLTLADW</sequence>
<reference evidence="1" key="1">
    <citation type="journal article" date="2020" name="bioRxiv">
        <title>Comparative genomics of Chlamydomonas.</title>
        <authorList>
            <person name="Craig R.J."/>
            <person name="Hasan A.R."/>
            <person name="Ness R.W."/>
            <person name="Keightley P.D."/>
        </authorList>
    </citation>
    <scope>NUCLEOTIDE SEQUENCE</scope>
    <source>
        <strain evidence="1">CCAP 11/70</strain>
    </source>
</reference>
<name>A0A835XHR1_9CHLO</name>
<dbReference type="PANTHER" id="PTHR39441:SF1">
    <property type="entry name" value="DUF2252 DOMAIN-CONTAINING PROTEIN"/>
    <property type="match status" value="1"/>
</dbReference>
<proteinExistence type="predicted"/>
<keyword evidence="2" id="KW-1185">Reference proteome</keyword>
<comment type="caution">
    <text evidence="1">The sequence shown here is derived from an EMBL/GenBank/DDBJ whole genome shotgun (WGS) entry which is preliminary data.</text>
</comment>